<organism evidence="3 4">
    <name type="scientific">Rubroshorea leprosula</name>
    <dbReference type="NCBI Taxonomy" id="152421"/>
    <lineage>
        <taxon>Eukaryota</taxon>
        <taxon>Viridiplantae</taxon>
        <taxon>Streptophyta</taxon>
        <taxon>Embryophyta</taxon>
        <taxon>Tracheophyta</taxon>
        <taxon>Spermatophyta</taxon>
        <taxon>Magnoliopsida</taxon>
        <taxon>eudicotyledons</taxon>
        <taxon>Gunneridae</taxon>
        <taxon>Pentapetalae</taxon>
        <taxon>rosids</taxon>
        <taxon>malvids</taxon>
        <taxon>Malvales</taxon>
        <taxon>Dipterocarpaceae</taxon>
        <taxon>Rubroshorea</taxon>
    </lineage>
</organism>
<feature type="region of interest" description="Disordered" evidence="1">
    <location>
        <begin position="645"/>
        <end position="665"/>
    </location>
</feature>
<dbReference type="GO" id="GO:0003676">
    <property type="term" value="F:nucleic acid binding"/>
    <property type="evidence" value="ECO:0007669"/>
    <property type="project" value="InterPro"/>
</dbReference>
<dbReference type="Gene3D" id="4.10.60.10">
    <property type="entry name" value="Zinc finger, CCHC-type"/>
    <property type="match status" value="1"/>
</dbReference>
<proteinExistence type="predicted"/>
<protein>
    <recommendedName>
        <fullName evidence="2">CCHC-type domain-containing protein</fullName>
    </recommendedName>
</protein>
<keyword evidence="4" id="KW-1185">Reference proteome</keyword>
<dbReference type="InterPro" id="IPR001878">
    <property type="entry name" value="Znf_CCHC"/>
</dbReference>
<evidence type="ECO:0000259" key="2">
    <source>
        <dbReference type="SMART" id="SM00343"/>
    </source>
</evidence>
<feature type="domain" description="CCHC-type" evidence="2">
    <location>
        <begin position="88"/>
        <end position="104"/>
    </location>
</feature>
<feature type="region of interest" description="Disordered" evidence="1">
    <location>
        <begin position="695"/>
        <end position="729"/>
    </location>
</feature>
<sequence>MDSQSYFDNQINSQSYFDSQMNSQSYFDSQMDSQPYIDSQYDGIVEDTPESLWDCPSRSPLRKKLTTSRNHIAILQDIPLPKNEDNVVCQICDISGHVATICPQRYKVTCQLCNREGHTAKVCPNRYRSESASDPSFTPTESSETITKIFANGHLTFTKKSWDEAYFFVDPCILVYDSSPLSLHAPPSCILKWGNPEVVSVHLCKHGFMNNYYAWYVHGETSSNTVRNFEGESSNMEFVRNEVDALYHEMVVDAMGVQSEYNDGPMAEEPNSKAREFYNLLHAAEVHIGAGGQDVTVLSWMVEMLNMKTLYNMSAANWQMALSLSRKLLSPEDQEKSRATSSYLSVAEGIEIPRWHLLPIAFRDFLIDEVWGPLTEINNFFRALTAPIIQVRSGRYEVDSRLFPLVTGPVNNVRVYNGYWVNGFRFHTIAYGQNKKTMNSGVCVKGATFNDESDYSGSLKEIIELQYFDSYVHQSVILFKCEWYDINKGIVVHLTSGIVDINPRKGWFAACKIRARAIIDTSSLSDGGNVYYQDDDPPMPQLVQPSTVLNYHVSLASQGGEEVVISEVMQLPYVTEEECVGEDDDEEEEFDGTETSEEEVLNYLTENSRLIQRENHRGHFVVLFGGLVGLFLHSSSCLATQLQQEQPTVTQPPLADDQFTGDDATMEEDTEKCNLEVELEAEYAVLDPELDAQLEEELSRAVPKTGRGMDKEDDAPADPSQRKVLSLNR</sequence>
<feature type="domain" description="CCHC-type" evidence="2">
    <location>
        <begin position="109"/>
        <end position="125"/>
    </location>
</feature>
<dbReference type="PANTHER" id="PTHR48258:SF3">
    <property type="entry name" value="FK506-BINDING PROTEIN 4-LIKE ISOFORM X1"/>
    <property type="match status" value="1"/>
</dbReference>
<dbReference type="Proteomes" id="UP001054252">
    <property type="component" value="Unassembled WGS sequence"/>
</dbReference>
<dbReference type="PANTHER" id="PTHR48258">
    <property type="entry name" value="DUF4218 DOMAIN-CONTAINING PROTEIN-RELATED"/>
    <property type="match status" value="1"/>
</dbReference>
<evidence type="ECO:0000313" key="4">
    <source>
        <dbReference type="Proteomes" id="UP001054252"/>
    </source>
</evidence>
<reference evidence="3 4" key="1">
    <citation type="journal article" date="2021" name="Commun. Biol.">
        <title>The genome of Shorea leprosula (Dipterocarpaceae) highlights the ecological relevance of drought in aseasonal tropical rainforests.</title>
        <authorList>
            <person name="Ng K.K.S."/>
            <person name="Kobayashi M.J."/>
            <person name="Fawcett J.A."/>
            <person name="Hatakeyama M."/>
            <person name="Paape T."/>
            <person name="Ng C.H."/>
            <person name="Ang C.C."/>
            <person name="Tnah L.H."/>
            <person name="Lee C.T."/>
            <person name="Nishiyama T."/>
            <person name="Sese J."/>
            <person name="O'Brien M.J."/>
            <person name="Copetti D."/>
            <person name="Mohd Noor M.I."/>
            <person name="Ong R.C."/>
            <person name="Putra M."/>
            <person name="Sireger I.Z."/>
            <person name="Indrioko S."/>
            <person name="Kosugi Y."/>
            <person name="Izuno A."/>
            <person name="Isagi Y."/>
            <person name="Lee S.L."/>
            <person name="Shimizu K.K."/>
        </authorList>
    </citation>
    <scope>NUCLEOTIDE SEQUENCE [LARGE SCALE GENOMIC DNA]</scope>
    <source>
        <strain evidence="3">214</strain>
    </source>
</reference>
<dbReference type="AlphaFoldDB" id="A0AAV5IK74"/>
<gene>
    <name evidence="3" type="ORF">SLEP1_g13397</name>
</gene>
<dbReference type="InterPro" id="IPR036875">
    <property type="entry name" value="Znf_CCHC_sf"/>
</dbReference>
<name>A0AAV5IK74_9ROSI</name>
<dbReference type="EMBL" id="BPVZ01000016">
    <property type="protein sequence ID" value="GKV00760.1"/>
    <property type="molecule type" value="Genomic_DNA"/>
</dbReference>
<dbReference type="SUPFAM" id="SSF57756">
    <property type="entry name" value="Retrovirus zinc finger-like domains"/>
    <property type="match status" value="1"/>
</dbReference>
<comment type="caution">
    <text evidence="3">The sequence shown here is derived from an EMBL/GenBank/DDBJ whole genome shotgun (WGS) entry which is preliminary data.</text>
</comment>
<dbReference type="GO" id="GO:0008270">
    <property type="term" value="F:zinc ion binding"/>
    <property type="evidence" value="ECO:0007669"/>
    <property type="project" value="InterPro"/>
</dbReference>
<accession>A0AAV5IK74</accession>
<evidence type="ECO:0000313" key="3">
    <source>
        <dbReference type="EMBL" id="GKV00760.1"/>
    </source>
</evidence>
<dbReference type="SMART" id="SM00343">
    <property type="entry name" value="ZnF_C2HC"/>
    <property type="match status" value="2"/>
</dbReference>
<evidence type="ECO:0000256" key="1">
    <source>
        <dbReference type="SAM" id="MobiDB-lite"/>
    </source>
</evidence>